<dbReference type="Pfam" id="PF01997">
    <property type="entry name" value="Translin"/>
    <property type="match status" value="1"/>
</dbReference>
<evidence type="ECO:0000313" key="8">
    <source>
        <dbReference type="EMBL" id="KAL2745959.1"/>
    </source>
</evidence>
<name>A0ABD2CLI4_VESMC</name>
<organism evidence="8 9">
    <name type="scientific">Vespula maculifrons</name>
    <name type="common">Eastern yellow jacket</name>
    <name type="synonym">Wasp</name>
    <dbReference type="NCBI Taxonomy" id="7453"/>
    <lineage>
        <taxon>Eukaryota</taxon>
        <taxon>Metazoa</taxon>
        <taxon>Ecdysozoa</taxon>
        <taxon>Arthropoda</taxon>
        <taxon>Hexapoda</taxon>
        <taxon>Insecta</taxon>
        <taxon>Pterygota</taxon>
        <taxon>Neoptera</taxon>
        <taxon>Endopterygota</taxon>
        <taxon>Hymenoptera</taxon>
        <taxon>Apocrita</taxon>
        <taxon>Aculeata</taxon>
        <taxon>Vespoidea</taxon>
        <taxon>Vespidae</taxon>
        <taxon>Vespinae</taxon>
        <taxon>Vespula</taxon>
    </lineage>
</organism>
<comment type="subcellular location">
    <subcellularLocation>
        <location evidence="2">Cytoplasm</location>
    </subcellularLocation>
    <subcellularLocation>
        <location evidence="1">Nucleus</location>
    </subcellularLocation>
</comment>
<evidence type="ECO:0000256" key="5">
    <source>
        <dbReference type="ARBA" id="ARBA00023242"/>
    </source>
</evidence>
<protein>
    <submittedName>
        <fullName evidence="8">Translin-associated protein X</fullName>
    </submittedName>
</protein>
<feature type="binding site" evidence="6">
    <location>
        <position position="135"/>
    </location>
    <ligand>
        <name>Mg(2+)</name>
        <dbReference type="ChEBI" id="CHEBI:18420"/>
    </ligand>
</feature>
<accession>A0ABD2CLI4</accession>
<evidence type="ECO:0000256" key="6">
    <source>
        <dbReference type="PIRSR" id="PIRSR602848-1"/>
    </source>
</evidence>
<dbReference type="AlphaFoldDB" id="A0ABD2CLI4"/>
<evidence type="ECO:0000256" key="3">
    <source>
        <dbReference type="ARBA" id="ARBA00005902"/>
    </source>
</evidence>
<feature type="compositionally biased region" description="Basic residues" evidence="7">
    <location>
        <begin position="7"/>
        <end position="18"/>
    </location>
</feature>
<dbReference type="SUPFAM" id="SSF74784">
    <property type="entry name" value="Translin"/>
    <property type="match status" value="1"/>
</dbReference>
<dbReference type="FunFam" id="1.20.58.200:FF:000001">
    <property type="entry name" value="Translin-associated factor X"/>
    <property type="match status" value="1"/>
</dbReference>
<evidence type="ECO:0000256" key="2">
    <source>
        <dbReference type="ARBA" id="ARBA00004496"/>
    </source>
</evidence>
<dbReference type="GO" id="GO:0005737">
    <property type="term" value="C:cytoplasm"/>
    <property type="evidence" value="ECO:0007669"/>
    <property type="project" value="UniProtKB-SubCell"/>
</dbReference>
<proteinExistence type="inferred from homology"/>
<dbReference type="InterPro" id="IPR036081">
    <property type="entry name" value="Translin_sf"/>
</dbReference>
<dbReference type="Gene3D" id="1.20.58.190">
    <property type="entry name" value="Translin, domain 1"/>
    <property type="match status" value="1"/>
</dbReference>
<dbReference type="EMBL" id="JAYRBN010000039">
    <property type="protein sequence ID" value="KAL2745959.1"/>
    <property type="molecule type" value="Genomic_DNA"/>
</dbReference>
<evidence type="ECO:0000256" key="7">
    <source>
        <dbReference type="SAM" id="MobiDB-lite"/>
    </source>
</evidence>
<dbReference type="InterPro" id="IPR016069">
    <property type="entry name" value="Translin_C"/>
</dbReference>
<dbReference type="PANTHER" id="PTHR10741">
    <property type="entry name" value="TRANSLIN AND TRANSLIN ASSOCIATED PROTEIN X"/>
    <property type="match status" value="1"/>
</dbReference>
<comment type="caution">
    <text evidence="8">The sequence shown here is derived from an EMBL/GenBank/DDBJ whole genome shotgun (WGS) entry which is preliminary data.</text>
</comment>
<dbReference type="CDD" id="cd14820">
    <property type="entry name" value="TRAX"/>
    <property type="match status" value="1"/>
</dbReference>
<comment type="similarity">
    <text evidence="3">Belongs to the translin family.</text>
</comment>
<keyword evidence="6" id="KW-0460">Magnesium</keyword>
<reference evidence="8 9" key="1">
    <citation type="journal article" date="2024" name="Ann. Entomol. Soc. Am.">
        <title>Genomic analyses of the southern and eastern yellowjacket wasps (Hymenoptera: Vespidae) reveal evolutionary signatures of social life.</title>
        <authorList>
            <person name="Catto M.A."/>
            <person name="Caine P.B."/>
            <person name="Orr S.E."/>
            <person name="Hunt B.G."/>
            <person name="Goodisman M.A.D."/>
        </authorList>
    </citation>
    <scope>NUCLEOTIDE SEQUENCE [LARGE SCALE GENOMIC DNA]</scope>
    <source>
        <strain evidence="8">232</strain>
        <tissue evidence="8">Head and thorax</tissue>
    </source>
</reference>
<dbReference type="Proteomes" id="UP001607303">
    <property type="component" value="Unassembled WGS sequence"/>
</dbReference>
<evidence type="ECO:0000313" key="9">
    <source>
        <dbReference type="Proteomes" id="UP001607303"/>
    </source>
</evidence>
<dbReference type="GO" id="GO:0005634">
    <property type="term" value="C:nucleus"/>
    <property type="evidence" value="ECO:0007669"/>
    <property type="project" value="UniProtKB-SubCell"/>
</dbReference>
<keyword evidence="9" id="KW-1185">Reference proteome</keyword>
<dbReference type="Gene3D" id="1.20.58.200">
    <property type="entry name" value="Translin, domain 2"/>
    <property type="match status" value="1"/>
</dbReference>
<keyword evidence="6" id="KW-0479">Metal-binding</keyword>
<dbReference type="InterPro" id="IPR002848">
    <property type="entry name" value="Translin_fam"/>
</dbReference>
<keyword evidence="4" id="KW-0963">Cytoplasm</keyword>
<evidence type="ECO:0000256" key="4">
    <source>
        <dbReference type="ARBA" id="ARBA00022490"/>
    </source>
</evidence>
<dbReference type="InterPro" id="IPR016068">
    <property type="entry name" value="Translin_N"/>
</dbReference>
<keyword evidence="5" id="KW-0539">Nucleus</keyword>
<evidence type="ECO:0000256" key="1">
    <source>
        <dbReference type="ARBA" id="ARBA00004123"/>
    </source>
</evidence>
<sequence length="295" mass="33780">MMSQGKAGRRTRGYHSNKNKINVGDKGREILESIDENNLVIQQFRLYSNELDTKHDKFEKLVKLSRDITIESKRIIFLLHTLDKESKRESVLGEAKLRLDNMGKTLFKNIAYELDGQDIYQYLKAYRAGLEEYIEAVTFFQYLQSGSMQDWIELEKSLIYPDSDKSTSALQNCESPTKITKIVITPNEYIMGIADLTGELMRKCINNLATGDIASCYQTCNFVRNMHKGFLGCTSTFNKDMGKKLYTLKQSLTKMENVCYTIKVRGSEIPKHMLADVAIIAAEDYMGDEDEGYQV</sequence>
<feature type="binding site" evidence="6">
    <location>
        <position position="199"/>
    </location>
    <ligand>
        <name>Mg(2+)</name>
        <dbReference type="ChEBI" id="CHEBI:18420"/>
    </ligand>
</feature>
<feature type="region of interest" description="Disordered" evidence="7">
    <location>
        <begin position="1"/>
        <end position="21"/>
    </location>
</feature>
<gene>
    <name evidence="8" type="ORF">V1477_005877</name>
</gene>